<evidence type="ECO:0000313" key="2">
    <source>
        <dbReference type="EMBL" id="TGN27193.1"/>
    </source>
</evidence>
<evidence type="ECO:0000313" key="3">
    <source>
        <dbReference type="Proteomes" id="UP000297998"/>
    </source>
</evidence>
<dbReference type="AlphaFoldDB" id="A0A4Z1B1N5"/>
<name>A0A4Z1B1N5_9FLAO</name>
<sequence length="151" mass="16810">MNLKKIIIVLSLFIAPITYAQDNFIGGTISYSNQSGNFGKTGLFVLFGLGNNLISYKLDANANMAYMRDNFHVIPEIGITGYIAARELLYIFPFIETEFTPYTITPKAGISLASFVDFGFGYGFKINEKDSFKPIKGFQFSIGVNIPFNLK</sequence>
<comment type="caution">
    <text evidence="2">The sequence shown here is derived from an EMBL/GenBank/DDBJ whole genome shotgun (WGS) entry which is preliminary data.</text>
</comment>
<gene>
    <name evidence="2" type="ORF">E4J94_08220</name>
</gene>
<keyword evidence="1" id="KW-0732">Signal</keyword>
<dbReference type="RefSeq" id="WP_135835349.1">
    <property type="nucleotide sequence ID" value="NZ_SRPE01000005.1"/>
</dbReference>
<feature type="chain" id="PRO_5021297617" description="Outer membrane protein beta-barrel domain-containing protein" evidence="1">
    <location>
        <begin position="21"/>
        <end position="151"/>
    </location>
</feature>
<reference evidence="2 3" key="1">
    <citation type="submission" date="2019-03" db="EMBL/GenBank/DDBJ databases">
        <title>Empedobacter tilapiae sp. nov., isolated from an intestine of Nile tilapia Oreochromis niloticus.</title>
        <authorList>
            <person name="Kim Y.-O."/>
            <person name="Yoon J.-H."/>
        </authorList>
    </citation>
    <scope>NUCLEOTIDE SEQUENCE [LARGE SCALE GENOMIC DNA]</scope>
    <source>
        <strain evidence="2 3">MRS2</strain>
    </source>
</reference>
<evidence type="ECO:0008006" key="4">
    <source>
        <dbReference type="Google" id="ProtNLM"/>
    </source>
</evidence>
<dbReference type="Proteomes" id="UP000297998">
    <property type="component" value="Unassembled WGS sequence"/>
</dbReference>
<keyword evidence="3" id="KW-1185">Reference proteome</keyword>
<dbReference type="OrthoDB" id="708993at2"/>
<organism evidence="2 3">
    <name type="scientific">Empedobacter tilapiae</name>
    <dbReference type="NCBI Taxonomy" id="2491114"/>
    <lineage>
        <taxon>Bacteria</taxon>
        <taxon>Pseudomonadati</taxon>
        <taxon>Bacteroidota</taxon>
        <taxon>Flavobacteriia</taxon>
        <taxon>Flavobacteriales</taxon>
        <taxon>Weeksellaceae</taxon>
        <taxon>Empedobacter</taxon>
    </lineage>
</organism>
<proteinExistence type="predicted"/>
<accession>A0A4Z1B1N5</accession>
<protein>
    <recommendedName>
        <fullName evidence="4">Outer membrane protein beta-barrel domain-containing protein</fullName>
    </recommendedName>
</protein>
<feature type="signal peptide" evidence="1">
    <location>
        <begin position="1"/>
        <end position="20"/>
    </location>
</feature>
<dbReference type="EMBL" id="SRPE01000005">
    <property type="protein sequence ID" value="TGN27193.1"/>
    <property type="molecule type" value="Genomic_DNA"/>
</dbReference>
<evidence type="ECO:0000256" key="1">
    <source>
        <dbReference type="SAM" id="SignalP"/>
    </source>
</evidence>